<dbReference type="HOGENOM" id="CLU_018354_10_0_11"/>
<dbReference type="PROSITE" id="PS51387">
    <property type="entry name" value="FAD_PCMH"/>
    <property type="match status" value="1"/>
</dbReference>
<dbReference type="EMBL" id="CP001964">
    <property type="protein sequence ID" value="ADG76499.1"/>
    <property type="molecule type" value="Genomic_DNA"/>
</dbReference>
<comment type="similarity">
    <text evidence="2">Belongs to the oxygen-dependent FAD-linked oxidoreductase family.</text>
</comment>
<dbReference type="eggNOG" id="COG0277">
    <property type="taxonomic scope" value="Bacteria"/>
</dbReference>
<dbReference type="GO" id="GO:0016491">
    <property type="term" value="F:oxidoreductase activity"/>
    <property type="evidence" value="ECO:0007669"/>
    <property type="project" value="UniProtKB-KW"/>
</dbReference>
<feature type="domain" description="FAD-binding PCMH-type" evidence="6">
    <location>
        <begin position="35"/>
        <end position="205"/>
    </location>
</feature>
<dbReference type="InterPro" id="IPR012951">
    <property type="entry name" value="BBE"/>
</dbReference>
<dbReference type="InterPro" id="IPR016167">
    <property type="entry name" value="FAD-bd_PCMH_sub1"/>
</dbReference>
<protein>
    <submittedName>
        <fullName evidence="7">FAD linked oxidase domain protein</fullName>
    </submittedName>
</protein>
<dbReference type="InterPro" id="IPR006094">
    <property type="entry name" value="Oxid_FAD_bind_N"/>
</dbReference>
<evidence type="ECO:0000256" key="2">
    <source>
        <dbReference type="ARBA" id="ARBA00005466"/>
    </source>
</evidence>
<gene>
    <name evidence="7" type="ordered locus">Cfla_3628</name>
</gene>
<evidence type="ECO:0000256" key="4">
    <source>
        <dbReference type="ARBA" id="ARBA00022827"/>
    </source>
</evidence>
<dbReference type="Pfam" id="PF08031">
    <property type="entry name" value="BBE"/>
    <property type="match status" value="1"/>
</dbReference>
<organism evidence="7 8">
    <name type="scientific">Cellulomonas flavigena (strain ATCC 482 / DSM 20109 / BCRC 11376 / JCM 18109 / NBRC 3775 / NCIMB 8073 / NRS 134)</name>
    <dbReference type="NCBI Taxonomy" id="446466"/>
    <lineage>
        <taxon>Bacteria</taxon>
        <taxon>Bacillati</taxon>
        <taxon>Actinomycetota</taxon>
        <taxon>Actinomycetes</taxon>
        <taxon>Micrococcales</taxon>
        <taxon>Cellulomonadaceae</taxon>
        <taxon>Cellulomonas</taxon>
    </lineage>
</organism>
<dbReference type="Gene3D" id="3.30.43.10">
    <property type="entry name" value="Uridine Diphospho-n-acetylenolpyruvylglucosamine Reductase, domain 2"/>
    <property type="match status" value="1"/>
</dbReference>
<evidence type="ECO:0000256" key="1">
    <source>
        <dbReference type="ARBA" id="ARBA00001974"/>
    </source>
</evidence>
<dbReference type="Gene3D" id="3.40.462.20">
    <property type="match status" value="1"/>
</dbReference>
<evidence type="ECO:0000256" key="5">
    <source>
        <dbReference type="ARBA" id="ARBA00023002"/>
    </source>
</evidence>
<keyword evidence="8" id="KW-1185">Reference proteome</keyword>
<dbReference type="InterPro" id="IPR016169">
    <property type="entry name" value="FAD-bd_PCMH_sub2"/>
</dbReference>
<sequence length="451" mass="48094">MTDFDDLRRAVRGTLRMPGDAGFAERTRPFNERFRDSLPNAVLTPVSVQDVSAAVTWAGRHGVPVVPRGGGHSYAGHSSSPGLVLDLTHLDRVDVDPRTGLVIVGGGTRMGVLSAALREHDLALPLGNSDDVGIGGLVLGGGVSVVSRAMGLTCDTLVSTDVVLADGRTVTCDDDDHADLFWACRGGGGGNFGVNTSFTFQAQATRPTSTCILLWEGRHAFDVLATMQEVMERAPDEFSARTGVSRAPGAEAVVSVVGQHLGPPEELRELLAPAVAIGPPTRLDIADTTFWDAAALLRHTTAGGAYAVRTRTTPTSIGADGLKTLVTAVDDWPGGTNPDGAGVALFAWGGAINQVPADATAFPHRDVRFLVAMDTSWGRTDPPESVRDNLAWLHHLHRDMGDHARDAAYVNFTDPDLTDWRTGYYGPNSDRLAEVKRRYDPRRVFSFAQAV</sequence>
<evidence type="ECO:0000313" key="8">
    <source>
        <dbReference type="Proteomes" id="UP000000849"/>
    </source>
</evidence>
<evidence type="ECO:0000259" key="6">
    <source>
        <dbReference type="PROSITE" id="PS51387"/>
    </source>
</evidence>
<evidence type="ECO:0000256" key="3">
    <source>
        <dbReference type="ARBA" id="ARBA00022630"/>
    </source>
</evidence>
<dbReference type="PANTHER" id="PTHR42973:SF39">
    <property type="entry name" value="FAD-BINDING PCMH-TYPE DOMAIN-CONTAINING PROTEIN"/>
    <property type="match status" value="1"/>
</dbReference>
<evidence type="ECO:0000313" key="7">
    <source>
        <dbReference type="EMBL" id="ADG76499.1"/>
    </source>
</evidence>
<dbReference type="AlphaFoldDB" id="D5UDP3"/>
<dbReference type="Pfam" id="PF01565">
    <property type="entry name" value="FAD_binding_4"/>
    <property type="match status" value="1"/>
</dbReference>
<dbReference type="OrthoDB" id="9775082at2"/>
<name>D5UDP3_CELFN</name>
<comment type="cofactor">
    <cofactor evidence="1">
        <name>FAD</name>
        <dbReference type="ChEBI" id="CHEBI:57692"/>
    </cofactor>
</comment>
<dbReference type="RefSeq" id="WP_013118827.1">
    <property type="nucleotide sequence ID" value="NC_014151.1"/>
</dbReference>
<keyword evidence="4" id="KW-0274">FAD</keyword>
<dbReference type="InterPro" id="IPR036318">
    <property type="entry name" value="FAD-bd_PCMH-like_sf"/>
</dbReference>
<dbReference type="PROSITE" id="PS00862">
    <property type="entry name" value="OX2_COVAL_FAD"/>
    <property type="match status" value="1"/>
</dbReference>
<accession>D5UDP3</accession>
<reference evidence="7 8" key="1">
    <citation type="journal article" date="2010" name="Stand. Genomic Sci.">
        <title>Complete genome sequence of Cellulomonas flavigena type strain (134).</title>
        <authorList>
            <person name="Abt B."/>
            <person name="Foster B."/>
            <person name="Lapidus A."/>
            <person name="Clum A."/>
            <person name="Sun H."/>
            <person name="Pukall R."/>
            <person name="Lucas S."/>
            <person name="Glavina Del Rio T."/>
            <person name="Nolan M."/>
            <person name="Tice H."/>
            <person name="Cheng J.F."/>
            <person name="Pitluck S."/>
            <person name="Liolios K."/>
            <person name="Ivanova N."/>
            <person name="Mavromatis K."/>
            <person name="Ovchinnikova G."/>
            <person name="Pati A."/>
            <person name="Goodwin L."/>
            <person name="Chen A."/>
            <person name="Palaniappan K."/>
            <person name="Land M."/>
            <person name="Hauser L."/>
            <person name="Chang Y.J."/>
            <person name="Jeffries C.D."/>
            <person name="Rohde M."/>
            <person name="Goker M."/>
            <person name="Woyke T."/>
            <person name="Bristow J."/>
            <person name="Eisen J.A."/>
            <person name="Markowitz V."/>
            <person name="Hugenholtz P."/>
            <person name="Kyrpides N.C."/>
            <person name="Klenk H.P."/>
        </authorList>
    </citation>
    <scope>NUCLEOTIDE SEQUENCE [LARGE SCALE GENOMIC DNA]</scope>
    <source>
        <strain evidence="8">ATCC 482 / DSM 20109 / BCRC 11376 / JCM 18109 / NBRC 3775 / NCIMB 8073 / NRS 134</strain>
    </source>
</reference>
<dbReference type="PANTHER" id="PTHR42973">
    <property type="entry name" value="BINDING OXIDOREDUCTASE, PUTATIVE (AFU_ORTHOLOGUE AFUA_1G17690)-RELATED"/>
    <property type="match status" value="1"/>
</dbReference>
<dbReference type="SUPFAM" id="SSF56176">
    <property type="entry name" value="FAD-binding/transporter-associated domain-like"/>
    <property type="match status" value="1"/>
</dbReference>
<dbReference type="InterPro" id="IPR050416">
    <property type="entry name" value="FAD-linked_Oxidoreductase"/>
</dbReference>
<dbReference type="GO" id="GO:0071949">
    <property type="term" value="F:FAD binding"/>
    <property type="evidence" value="ECO:0007669"/>
    <property type="project" value="InterPro"/>
</dbReference>
<dbReference type="Gene3D" id="3.30.465.10">
    <property type="match status" value="1"/>
</dbReference>
<dbReference type="Proteomes" id="UP000000849">
    <property type="component" value="Chromosome"/>
</dbReference>
<dbReference type="KEGG" id="cfl:Cfla_3628"/>
<keyword evidence="5" id="KW-0560">Oxidoreductase</keyword>
<dbReference type="STRING" id="446466.Cfla_3628"/>
<proteinExistence type="inferred from homology"/>
<keyword evidence="3" id="KW-0285">Flavoprotein</keyword>
<dbReference type="InterPro" id="IPR016166">
    <property type="entry name" value="FAD-bd_PCMH"/>
</dbReference>
<dbReference type="InterPro" id="IPR006093">
    <property type="entry name" value="Oxy_OxRdtase_FAD_BS"/>
</dbReference>